<accession>A0A917XIZ9</accession>
<reference evidence="2" key="1">
    <citation type="journal article" date="2014" name="Int. J. Syst. Evol. Microbiol.">
        <title>Complete genome sequence of Corynebacterium casei LMG S-19264T (=DSM 44701T), isolated from a smear-ripened cheese.</title>
        <authorList>
            <consortium name="US DOE Joint Genome Institute (JGI-PGF)"/>
            <person name="Walter F."/>
            <person name="Albersmeier A."/>
            <person name="Kalinowski J."/>
            <person name="Ruckert C."/>
        </authorList>
    </citation>
    <scope>NUCLEOTIDE SEQUENCE</scope>
    <source>
        <strain evidence="2">CGMCC 4.7110</strain>
    </source>
</reference>
<proteinExistence type="predicted"/>
<keyword evidence="3" id="KW-1185">Reference proteome</keyword>
<evidence type="ECO:0000256" key="1">
    <source>
        <dbReference type="SAM" id="MobiDB-lite"/>
    </source>
</evidence>
<gene>
    <name evidence="2" type="ORF">GCM10011578_068350</name>
</gene>
<protein>
    <submittedName>
        <fullName evidence="2">Uncharacterized protein</fullName>
    </submittedName>
</protein>
<comment type="caution">
    <text evidence="2">The sequence shown here is derived from an EMBL/GenBank/DDBJ whole genome shotgun (WGS) entry which is preliminary data.</text>
</comment>
<organism evidence="2 3">
    <name type="scientific">Streptomyces fuscichromogenes</name>
    <dbReference type="NCBI Taxonomy" id="1324013"/>
    <lineage>
        <taxon>Bacteria</taxon>
        <taxon>Bacillati</taxon>
        <taxon>Actinomycetota</taxon>
        <taxon>Actinomycetes</taxon>
        <taxon>Kitasatosporales</taxon>
        <taxon>Streptomycetaceae</taxon>
        <taxon>Streptomyces</taxon>
    </lineage>
</organism>
<reference evidence="2" key="2">
    <citation type="submission" date="2020-09" db="EMBL/GenBank/DDBJ databases">
        <authorList>
            <person name="Sun Q."/>
            <person name="Zhou Y."/>
        </authorList>
    </citation>
    <scope>NUCLEOTIDE SEQUENCE</scope>
    <source>
        <strain evidence="2">CGMCC 4.7110</strain>
    </source>
</reference>
<dbReference type="AlphaFoldDB" id="A0A917XIZ9"/>
<name>A0A917XIZ9_9ACTN</name>
<feature type="compositionally biased region" description="Basic and acidic residues" evidence="1">
    <location>
        <begin position="1"/>
        <end position="20"/>
    </location>
</feature>
<evidence type="ECO:0000313" key="2">
    <source>
        <dbReference type="EMBL" id="GGN30875.1"/>
    </source>
</evidence>
<dbReference type="EMBL" id="BMML01000019">
    <property type="protein sequence ID" value="GGN30875.1"/>
    <property type="molecule type" value="Genomic_DNA"/>
</dbReference>
<feature type="region of interest" description="Disordered" evidence="1">
    <location>
        <begin position="1"/>
        <end position="54"/>
    </location>
</feature>
<evidence type="ECO:0000313" key="3">
    <source>
        <dbReference type="Proteomes" id="UP000653411"/>
    </source>
</evidence>
<sequence>MKVTASRREAEARVPRDDRRRAGHQADQIIRDDVRHPHTPDQTSWHPEPLPVPADLVAAGHEHGLGQIM</sequence>
<feature type="compositionally biased region" description="Basic and acidic residues" evidence="1">
    <location>
        <begin position="29"/>
        <end position="39"/>
    </location>
</feature>
<dbReference type="Proteomes" id="UP000653411">
    <property type="component" value="Unassembled WGS sequence"/>
</dbReference>